<proteinExistence type="predicted"/>
<comment type="caution">
    <text evidence="1">The sequence shown here is derived from an EMBL/GenBank/DDBJ whole genome shotgun (WGS) entry which is preliminary data.</text>
</comment>
<gene>
    <name evidence="1" type="ORF">ARTSIC4J27_4124</name>
</gene>
<organism evidence="1 2">
    <name type="scientific">Pseudarthrobacter siccitolerans</name>
    <dbReference type="NCBI Taxonomy" id="861266"/>
    <lineage>
        <taxon>Bacteria</taxon>
        <taxon>Bacillati</taxon>
        <taxon>Actinomycetota</taxon>
        <taxon>Actinomycetes</taxon>
        <taxon>Micrococcales</taxon>
        <taxon>Micrococcaceae</taxon>
        <taxon>Pseudarthrobacter</taxon>
    </lineage>
</organism>
<protein>
    <submittedName>
        <fullName evidence="1">Uncharacterized domain protein</fullName>
    </submittedName>
</protein>
<dbReference type="Proteomes" id="UP000035722">
    <property type="component" value="Unassembled WGS sequence"/>
</dbReference>
<name>A0A024H814_9MICC</name>
<dbReference type="AlphaFoldDB" id="A0A024H814"/>
<dbReference type="RefSeq" id="WP_235436775.1">
    <property type="nucleotide sequence ID" value="NZ_CAQI01000053.1"/>
</dbReference>
<keyword evidence="2" id="KW-1185">Reference proteome</keyword>
<reference evidence="2" key="1">
    <citation type="journal article" date="2014" name="Genome Announc.">
        <title>Genome Sequence of Arthrobacter siccitolerans 4J27, a Xeroprotectant-Producing Desiccation-Tolerant Microorganism.</title>
        <authorList>
            <person name="Manzanera M."/>
            <person name="Santa-Cruz-Calvo L."/>
            <person name="Vilchez J.I."/>
            <person name="Garcia-Fontana C."/>
            <person name="Silva-Castro G.A."/>
            <person name="Calvo C."/>
            <person name="Gonzalez-Lopez J."/>
        </authorList>
    </citation>
    <scope>NUCLEOTIDE SEQUENCE [LARGE SCALE GENOMIC DNA]</scope>
    <source>
        <strain evidence="2">4J27</strain>
    </source>
</reference>
<dbReference type="EMBL" id="CAQI01000053">
    <property type="protein sequence ID" value="CCQ48128.1"/>
    <property type="molecule type" value="Genomic_DNA"/>
</dbReference>
<sequence length="65" mass="7539">MVRKHVGWNLLINMWVEIRFYGRVIRTGFVDDAMPDSSAIWIAANANDPRQMFEASEGLEVWVMP</sequence>
<evidence type="ECO:0000313" key="1">
    <source>
        <dbReference type="EMBL" id="CCQ48128.1"/>
    </source>
</evidence>
<evidence type="ECO:0000313" key="2">
    <source>
        <dbReference type="Proteomes" id="UP000035722"/>
    </source>
</evidence>
<accession>A0A024H814</accession>